<dbReference type="Proteomes" id="UP000092445">
    <property type="component" value="Unassembled WGS sequence"/>
</dbReference>
<reference evidence="1" key="2">
    <citation type="submission" date="2020-05" db="UniProtKB">
        <authorList>
            <consortium name="EnsemblMetazoa"/>
        </authorList>
    </citation>
    <scope>IDENTIFICATION</scope>
    <source>
        <strain evidence="1">IAEA</strain>
    </source>
</reference>
<keyword evidence="2" id="KW-1185">Reference proteome</keyword>
<dbReference type="AlphaFoldDB" id="A0A1A9Z993"/>
<organism evidence="1 2">
    <name type="scientific">Glossina pallidipes</name>
    <name type="common">Tsetse fly</name>
    <dbReference type="NCBI Taxonomy" id="7398"/>
    <lineage>
        <taxon>Eukaryota</taxon>
        <taxon>Metazoa</taxon>
        <taxon>Ecdysozoa</taxon>
        <taxon>Arthropoda</taxon>
        <taxon>Hexapoda</taxon>
        <taxon>Insecta</taxon>
        <taxon>Pterygota</taxon>
        <taxon>Neoptera</taxon>
        <taxon>Endopterygota</taxon>
        <taxon>Diptera</taxon>
        <taxon>Brachycera</taxon>
        <taxon>Muscomorpha</taxon>
        <taxon>Hippoboscoidea</taxon>
        <taxon>Glossinidae</taxon>
        <taxon>Glossina</taxon>
    </lineage>
</organism>
<name>A0A1A9Z993_GLOPL</name>
<evidence type="ECO:0000313" key="1">
    <source>
        <dbReference type="EnsemblMetazoa" id="GPAI007657-PA"/>
    </source>
</evidence>
<reference evidence="2" key="1">
    <citation type="submission" date="2014-03" db="EMBL/GenBank/DDBJ databases">
        <authorList>
            <person name="Aksoy S."/>
            <person name="Warren W."/>
            <person name="Wilson R.K."/>
        </authorList>
    </citation>
    <scope>NUCLEOTIDE SEQUENCE [LARGE SCALE GENOMIC DNA]</scope>
    <source>
        <strain evidence="2">IAEA</strain>
    </source>
</reference>
<proteinExistence type="predicted"/>
<dbReference type="EnsemblMetazoa" id="GPAI007657-RA">
    <property type="protein sequence ID" value="GPAI007657-PA"/>
    <property type="gene ID" value="GPAI007657"/>
</dbReference>
<sequence>MELNSIPSIRSMTFIVEYEKRNDQSNRHSAFDNYGPGWALFYDIRTNLSFRAFLNAPCKKWGEGNSNGEIRNSFMLLIYNCQKINGTIHKNTLFSKDERQPPYLIYVCERKKDI</sequence>
<evidence type="ECO:0000313" key="2">
    <source>
        <dbReference type="Proteomes" id="UP000092445"/>
    </source>
</evidence>
<accession>A0A1A9Z993</accession>
<protein>
    <submittedName>
        <fullName evidence="1">Uncharacterized protein</fullName>
    </submittedName>
</protein>
<dbReference type="VEuPathDB" id="VectorBase:GPAI007657"/>